<name>A0ACC4D7U6_POPAL</name>
<gene>
    <name evidence="1" type="ORF">D5086_003980</name>
</gene>
<accession>A0ACC4D7U6</accession>
<protein>
    <submittedName>
        <fullName evidence="1">Uncharacterized protein</fullName>
    </submittedName>
</protein>
<organism evidence="1 2">
    <name type="scientific">Populus alba</name>
    <name type="common">White poplar</name>
    <dbReference type="NCBI Taxonomy" id="43335"/>
    <lineage>
        <taxon>Eukaryota</taxon>
        <taxon>Viridiplantae</taxon>
        <taxon>Streptophyta</taxon>
        <taxon>Embryophyta</taxon>
        <taxon>Tracheophyta</taxon>
        <taxon>Spermatophyta</taxon>
        <taxon>Magnoliopsida</taxon>
        <taxon>eudicotyledons</taxon>
        <taxon>Gunneridae</taxon>
        <taxon>Pentapetalae</taxon>
        <taxon>rosids</taxon>
        <taxon>fabids</taxon>
        <taxon>Malpighiales</taxon>
        <taxon>Salicaceae</taxon>
        <taxon>Saliceae</taxon>
        <taxon>Populus</taxon>
    </lineage>
</organism>
<sequence>MERKKPKMDEEMKTWFCTGKVRMRLKNEMRGRRRSTIGGDYKGLRPFWPPSNWSDDKNIPPGRGWTNMGGFWGLYLETYLPPASSQRMKIFGYAAKKVVEFYNEKHLCNVNHGADLETKELVPGQMLFGKGFVHHVTFQAKLRGAPHNDKSLCKHFLLSCGMDILLSIWHLTYVSKVKSSFALCCTTKQAPSLHIIYMLYSGKSQVSALFVWLQNP</sequence>
<dbReference type="EMBL" id="RCHU02000001">
    <property type="protein sequence ID" value="KAL3612960.1"/>
    <property type="molecule type" value="Genomic_DNA"/>
</dbReference>
<evidence type="ECO:0000313" key="1">
    <source>
        <dbReference type="EMBL" id="KAL3612960.1"/>
    </source>
</evidence>
<dbReference type="Proteomes" id="UP000309997">
    <property type="component" value="Unassembled WGS sequence"/>
</dbReference>
<comment type="caution">
    <text evidence="1">The sequence shown here is derived from an EMBL/GenBank/DDBJ whole genome shotgun (WGS) entry which is preliminary data.</text>
</comment>
<evidence type="ECO:0000313" key="2">
    <source>
        <dbReference type="Proteomes" id="UP000309997"/>
    </source>
</evidence>
<reference evidence="1 2" key="1">
    <citation type="journal article" date="2024" name="Plant Biotechnol. J.">
        <title>Genome and CRISPR/Cas9 system of a widespread forest tree (Populus alba) in the world.</title>
        <authorList>
            <person name="Liu Y.J."/>
            <person name="Jiang P.F."/>
            <person name="Han X.M."/>
            <person name="Li X.Y."/>
            <person name="Wang H.M."/>
            <person name="Wang Y.J."/>
            <person name="Wang X.X."/>
            <person name="Zeng Q.Y."/>
        </authorList>
    </citation>
    <scope>NUCLEOTIDE SEQUENCE [LARGE SCALE GENOMIC DNA]</scope>
    <source>
        <strain evidence="2">cv. PAL-ZL1</strain>
    </source>
</reference>
<proteinExistence type="predicted"/>
<keyword evidence="2" id="KW-1185">Reference proteome</keyword>